<dbReference type="PANTHER" id="PTHR41771">
    <property type="entry name" value="MEMBRANE PROTEIN-RELATED"/>
    <property type="match status" value="1"/>
</dbReference>
<feature type="transmembrane region" description="Helical" evidence="1">
    <location>
        <begin position="12"/>
        <end position="32"/>
    </location>
</feature>
<dbReference type="PANTHER" id="PTHR41771:SF1">
    <property type="entry name" value="MEMBRANE PROTEIN"/>
    <property type="match status" value="1"/>
</dbReference>
<feature type="transmembrane region" description="Helical" evidence="1">
    <location>
        <begin position="299"/>
        <end position="323"/>
    </location>
</feature>
<name>A0A1X7L9U6_9BACT</name>
<dbReference type="OrthoDB" id="5753718at2"/>
<sequence>MNRKKTLKTTGAMLLASVLAWAVGVGVGNIVIKAWDYEDSWVVRLEAVRLSPVQGESDEGWLLQSFDLLVTFLSGESAGDSGSITVEQLEESHLKLSSGRSYILMADRFPDGFVQYSVTDRFRLPWVISFLLFSVLSVCIIAGWTGARAVMGLGISLLVLVKGFVPAVLAGYPPVPCAMVALAVLSAVTIFLVVRRPHCRPVVFLGTMGGAVAAYTMGASANWLWQLTGLGSDGATLFASTFPGYDMRGIFLASVMVGSIGAVLDVAISVTSAMAELADYDPSIPKPRLWKAGTSVGREILGSMINTLILAYFGTSLVMTMMMVNSEPSFAFLFNDPIVSQELVQSLAGTIGLLLTVPMTTLAGLWLMKIKTTDDL</sequence>
<evidence type="ECO:0000256" key="1">
    <source>
        <dbReference type="SAM" id="Phobius"/>
    </source>
</evidence>
<keyword evidence="1" id="KW-0472">Membrane</keyword>
<feature type="transmembrane region" description="Helical" evidence="1">
    <location>
        <begin position="151"/>
        <end position="172"/>
    </location>
</feature>
<protein>
    <submittedName>
        <fullName evidence="2">Uncharacterized membrane protein</fullName>
    </submittedName>
</protein>
<dbReference type="EMBL" id="FXBB01000053">
    <property type="protein sequence ID" value="SMG50591.1"/>
    <property type="molecule type" value="Genomic_DNA"/>
</dbReference>
<keyword evidence="3" id="KW-1185">Reference proteome</keyword>
<feature type="transmembrane region" description="Helical" evidence="1">
    <location>
        <begin position="124"/>
        <end position="144"/>
    </location>
</feature>
<keyword evidence="1" id="KW-0812">Transmembrane</keyword>
<accession>A0A1X7L9U6</accession>
<feature type="transmembrane region" description="Helical" evidence="1">
    <location>
        <begin position="178"/>
        <end position="195"/>
    </location>
</feature>
<dbReference type="InterPro" id="IPR012507">
    <property type="entry name" value="YibE_F"/>
</dbReference>
<dbReference type="RefSeq" id="WP_159448356.1">
    <property type="nucleotide sequence ID" value="NZ_FXBB01000053.1"/>
</dbReference>
<keyword evidence="1" id="KW-1133">Transmembrane helix</keyword>
<evidence type="ECO:0000313" key="2">
    <source>
        <dbReference type="EMBL" id="SMG50591.1"/>
    </source>
</evidence>
<dbReference type="STRING" id="561720.SAMN06275492_1537"/>
<organism evidence="2 3">
    <name type="scientific">Dethiosulfovibrio salsuginis</name>
    <dbReference type="NCBI Taxonomy" id="561720"/>
    <lineage>
        <taxon>Bacteria</taxon>
        <taxon>Thermotogati</taxon>
        <taxon>Synergistota</taxon>
        <taxon>Synergistia</taxon>
        <taxon>Synergistales</taxon>
        <taxon>Dethiosulfovibrionaceae</taxon>
        <taxon>Dethiosulfovibrio</taxon>
    </lineage>
</organism>
<dbReference type="Proteomes" id="UP000193355">
    <property type="component" value="Unassembled WGS sequence"/>
</dbReference>
<proteinExistence type="predicted"/>
<dbReference type="AlphaFoldDB" id="A0A1X7L9U6"/>
<evidence type="ECO:0000313" key="3">
    <source>
        <dbReference type="Proteomes" id="UP000193355"/>
    </source>
</evidence>
<feature type="transmembrane region" description="Helical" evidence="1">
    <location>
        <begin position="250"/>
        <end position="278"/>
    </location>
</feature>
<feature type="transmembrane region" description="Helical" evidence="1">
    <location>
        <begin position="202"/>
        <end position="225"/>
    </location>
</feature>
<gene>
    <name evidence="2" type="ORF">SAMN06275492_1537</name>
</gene>
<reference evidence="3" key="1">
    <citation type="submission" date="2017-04" db="EMBL/GenBank/DDBJ databases">
        <authorList>
            <person name="Varghese N."/>
            <person name="Submissions S."/>
        </authorList>
    </citation>
    <scope>NUCLEOTIDE SEQUENCE [LARGE SCALE GENOMIC DNA]</scope>
    <source>
        <strain evidence="3">USBA 82</strain>
    </source>
</reference>
<dbReference type="Pfam" id="PF07907">
    <property type="entry name" value="YibE_F"/>
    <property type="match status" value="1"/>
</dbReference>
<feature type="transmembrane region" description="Helical" evidence="1">
    <location>
        <begin position="343"/>
        <end position="367"/>
    </location>
</feature>